<name>A0AAV1ISQ7_9NEOP</name>
<feature type="chain" id="PRO_5043505621" description="Peptidase S1 domain-containing protein" evidence="5">
    <location>
        <begin position="18"/>
        <end position="72"/>
    </location>
</feature>
<gene>
    <name evidence="7" type="ORF">LNINA_LOCUS310</name>
</gene>
<keyword evidence="3" id="KW-0720">Serine protease</keyword>
<evidence type="ECO:0000259" key="6">
    <source>
        <dbReference type="Pfam" id="PF00089"/>
    </source>
</evidence>
<dbReference type="PANTHER" id="PTHR24276:SF98">
    <property type="entry name" value="FI18310P1-RELATED"/>
    <property type="match status" value="1"/>
</dbReference>
<dbReference type="InterPro" id="IPR043504">
    <property type="entry name" value="Peptidase_S1_PA_chymotrypsin"/>
</dbReference>
<evidence type="ECO:0000256" key="3">
    <source>
        <dbReference type="ARBA" id="ARBA00022825"/>
    </source>
</evidence>
<sequence>MGKIVVTLLLSLSAALATSPQARIAGGSAAVINSYPFAVALLRSQDYVSFAQVCAGSIITTRSVLTAASCFL</sequence>
<evidence type="ECO:0000256" key="5">
    <source>
        <dbReference type="SAM" id="SignalP"/>
    </source>
</evidence>
<dbReference type="AlphaFoldDB" id="A0AAV1ISQ7"/>
<evidence type="ECO:0000313" key="8">
    <source>
        <dbReference type="Proteomes" id="UP001497472"/>
    </source>
</evidence>
<evidence type="ECO:0000313" key="7">
    <source>
        <dbReference type="EMBL" id="CAK1540241.1"/>
    </source>
</evidence>
<keyword evidence="8" id="KW-1185">Reference proteome</keyword>
<dbReference type="InterPro" id="IPR009003">
    <property type="entry name" value="Peptidase_S1_PA"/>
</dbReference>
<dbReference type="Proteomes" id="UP001497472">
    <property type="component" value="Unassembled WGS sequence"/>
</dbReference>
<evidence type="ECO:0000256" key="2">
    <source>
        <dbReference type="ARBA" id="ARBA00022801"/>
    </source>
</evidence>
<evidence type="ECO:0000256" key="1">
    <source>
        <dbReference type="ARBA" id="ARBA00022670"/>
    </source>
</evidence>
<organism evidence="7 8">
    <name type="scientific">Leptosia nina</name>
    <dbReference type="NCBI Taxonomy" id="320188"/>
    <lineage>
        <taxon>Eukaryota</taxon>
        <taxon>Metazoa</taxon>
        <taxon>Ecdysozoa</taxon>
        <taxon>Arthropoda</taxon>
        <taxon>Hexapoda</taxon>
        <taxon>Insecta</taxon>
        <taxon>Pterygota</taxon>
        <taxon>Neoptera</taxon>
        <taxon>Endopterygota</taxon>
        <taxon>Lepidoptera</taxon>
        <taxon>Glossata</taxon>
        <taxon>Ditrysia</taxon>
        <taxon>Papilionoidea</taxon>
        <taxon>Pieridae</taxon>
        <taxon>Pierinae</taxon>
        <taxon>Leptosia</taxon>
    </lineage>
</organism>
<dbReference type="GO" id="GO:0006508">
    <property type="term" value="P:proteolysis"/>
    <property type="evidence" value="ECO:0007669"/>
    <property type="project" value="UniProtKB-KW"/>
</dbReference>
<dbReference type="InterPro" id="IPR050430">
    <property type="entry name" value="Peptidase_S1"/>
</dbReference>
<keyword evidence="1" id="KW-0645">Protease</keyword>
<dbReference type="PANTHER" id="PTHR24276">
    <property type="entry name" value="POLYSERASE-RELATED"/>
    <property type="match status" value="1"/>
</dbReference>
<dbReference type="SUPFAM" id="SSF50494">
    <property type="entry name" value="Trypsin-like serine proteases"/>
    <property type="match status" value="1"/>
</dbReference>
<dbReference type="Gene3D" id="2.40.10.10">
    <property type="entry name" value="Trypsin-like serine proteases"/>
    <property type="match status" value="1"/>
</dbReference>
<protein>
    <recommendedName>
        <fullName evidence="6">Peptidase S1 domain-containing protein</fullName>
    </recommendedName>
</protein>
<dbReference type="InterPro" id="IPR001254">
    <property type="entry name" value="Trypsin_dom"/>
</dbReference>
<dbReference type="GO" id="GO:0004252">
    <property type="term" value="F:serine-type endopeptidase activity"/>
    <property type="evidence" value="ECO:0007669"/>
    <property type="project" value="InterPro"/>
</dbReference>
<feature type="domain" description="Peptidase S1" evidence="6">
    <location>
        <begin position="24"/>
        <end position="71"/>
    </location>
</feature>
<dbReference type="EMBL" id="CAVLEF010000001">
    <property type="protein sequence ID" value="CAK1540241.1"/>
    <property type="molecule type" value="Genomic_DNA"/>
</dbReference>
<keyword evidence="5" id="KW-0732">Signal</keyword>
<dbReference type="Pfam" id="PF00089">
    <property type="entry name" value="Trypsin"/>
    <property type="match status" value="1"/>
</dbReference>
<comment type="caution">
    <text evidence="7">The sequence shown here is derived from an EMBL/GenBank/DDBJ whole genome shotgun (WGS) entry which is preliminary data.</text>
</comment>
<evidence type="ECO:0000256" key="4">
    <source>
        <dbReference type="ARBA" id="ARBA00023157"/>
    </source>
</evidence>
<keyword evidence="4" id="KW-1015">Disulfide bond</keyword>
<accession>A0AAV1ISQ7</accession>
<feature type="signal peptide" evidence="5">
    <location>
        <begin position="1"/>
        <end position="17"/>
    </location>
</feature>
<reference evidence="7 8" key="1">
    <citation type="submission" date="2023-11" db="EMBL/GenBank/DDBJ databases">
        <authorList>
            <person name="Okamura Y."/>
        </authorList>
    </citation>
    <scope>NUCLEOTIDE SEQUENCE [LARGE SCALE GENOMIC DNA]</scope>
</reference>
<proteinExistence type="predicted"/>
<keyword evidence="2" id="KW-0378">Hydrolase</keyword>